<sequence>MTEVPSLAAVWALRINEIVRMICYQVGEYSPYSSRKTLLALSRTSKIFSEAALDLLWCKQTSLVPLVKCMPETVWEKRGTGTAAVICLRRPIGSADMPRMLFYSVRVRTLEMDGGRHGAIHVDFLRALDLALPPQGFMPLLSSFSWTPTKKQPLTLMRHFVGARSRSINFDLCNLNDDAAGLSILPYIKSSCPLLFDFDFNATANPTSVRLISDAVCGWQLAKLSVPNLDRAGLLHAANLPSLIELNLYCAKETTLLHPPEFLIGSTFPALKRLYIRCETARFCSGMVQVISSRQFETLSICTLSSWTTSAWQALHTTLRDQLDNEVLDSISVEEDPQQTRPADTASYVLSADAMRPLLAFKGLYTITYQISPGLDVDDAFLEEMASSWPLMAVLEFSTEVHVNVTGRPRATLQCLIPFARCCRHLSNLGVRINASHVPEFTQVPGRRITHPLEALHVGTSPINGTMEPAVAAFISNLFPEIEYLFFTYSGDPVPPPFSAYQSSWNRVLAMIPVFTSVRKEEEIFWNASVDGSDDDSTNEEEEGEGENEDA</sequence>
<evidence type="ECO:0008006" key="4">
    <source>
        <dbReference type="Google" id="ProtNLM"/>
    </source>
</evidence>
<gene>
    <name evidence="2" type="ORF">B0H16DRAFT_730926</name>
</gene>
<keyword evidence="3" id="KW-1185">Reference proteome</keyword>
<proteinExistence type="predicted"/>
<accession>A0AAD7J1V5</accession>
<evidence type="ECO:0000313" key="3">
    <source>
        <dbReference type="Proteomes" id="UP001215598"/>
    </source>
</evidence>
<protein>
    <recommendedName>
        <fullName evidence="4">F-box domain-containing protein</fullName>
    </recommendedName>
</protein>
<dbReference type="AlphaFoldDB" id="A0AAD7J1V5"/>
<feature type="region of interest" description="Disordered" evidence="1">
    <location>
        <begin position="527"/>
        <end position="551"/>
    </location>
</feature>
<dbReference type="Proteomes" id="UP001215598">
    <property type="component" value="Unassembled WGS sequence"/>
</dbReference>
<reference evidence="2" key="1">
    <citation type="submission" date="2023-03" db="EMBL/GenBank/DDBJ databases">
        <title>Massive genome expansion in bonnet fungi (Mycena s.s.) driven by repeated elements and novel gene families across ecological guilds.</title>
        <authorList>
            <consortium name="Lawrence Berkeley National Laboratory"/>
            <person name="Harder C.B."/>
            <person name="Miyauchi S."/>
            <person name="Viragh M."/>
            <person name="Kuo A."/>
            <person name="Thoen E."/>
            <person name="Andreopoulos B."/>
            <person name="Lu D."/>
            <person name="Skrede I."/>
            <person name="Drula E."/>
            <person name="Henrissat B."/>
            <person name="Morin E."/>
            <person name="Kohler A."/>
            <person name="Barry K."/>
            <person name="LaButti K."/>
            <person name="Morin E."/>
            <person name="Salamov A."/>
            <person name="Lipzen A."/>
            <person name="Mereny Z."/>
            <person name="Hegedus B."/>
            <person name="Baldrian P."/>
            <person name="Stursova M."/>
            <person name="Weitz H."/>
            <person name="Taylor A."/>
            <person name="Grigoriev I.V."/>
            <person name="Nagy L.G."/>
            <person name="Martin F."/>
            <person name="Kauserud H."/>
        </authorList>
    </citation>
    <scope>NUCLEOTIDE SEQUENCE</scope>
    <source>
        <strain evidence="2">CBHHK182m</strain>
    </source>
</reference>
<evidence type="ECO:0000256" key="1">
    <source>
        <dbReference type="SAM" id="MobiDB-lite"/>
    </source>
</evidence>
<dbReference type="EMBL" id="JARKIB010000050">
    <property type="protein sequence ID" value="KAJ7755161.1"/>
    <property type="molecule type" value="Genomic_DNA"/>
</dbReference>
<evidence type="ECO:0000313" key="2">
    <source>
        <dbReference type="EMBL" id="KAJ7755161.1"/>
    </source>
</evidence>
<name>A0AAD7J1V5_9AGAR</name>
<feature type="compositionally biased region" description="Acidic residues" evidence="1">
    <location>
        <begin position="532"/>
        <end position="551"/>
    </location>
</feature>
<organism evidence="2 3">
    <name type="scientific">Mycena metata</name>
    <dbReference type="NCBI Taxonomy" id="1033252"/>
    <lineage>
        <taxon>Eukaryota</taxon>
        <taxon>Fungi</taxon>
        <taxon>Dikarya</taxon>
        <taxon>Basidiomycota</taxon>
        <taxon>Agaricomycotina</taxon>
        <taxon>Agaricomycetes</taxon>
        <taxon>Agaricomycetidae</taxon>
        <taxon>Agaricales</taxon>
        <taxon>Marasmiineae</taxon>
        <taxon>Mycenaceae</taxon>
        <taxon>Mycena</taxon>
    </lineage>
</organism>
<comment type="caution">
    <text evidence="2">The sequence shown here is derived from an EMBL/GenBank/DDBJ whole genome shotgun (WGS) entry which is preliminary data.</text>
</comment>